<dbReference type="AlphaFoldDB" id="A0AAD7DJF6"/>
<sequence length="60" mass="7005">MTIHSVQSDLHYNFNNECTEESGKDFELGPYKTCLCVRRRIKINCNVFSAGYPPLTRRNH</sequence>
<proteinExistence type="predicted"/>
<comment type="caution">
    <text evidence="1">The sequence shown here is derived from an EMBL/GenBank/DDBJ whole genome shotgun (WGS) entry which is preliminary data.</text>
</comment>
<reference evidence="1" key="1">
    <citation type="submission" date="2023-03" db="EMBL/GenBank/DDBJ databases">
        <title>Massive genome expansion in bonnet fungi (Mycena s.s.) driven by repeated elements and novel gene families across ecological guilds.</title>
        <authorList>
            <consortium name="Lawrence Berkeley National Laboratory"/>
            <person name="Harder C.B."/>
            <person name="Miyauchi S."/>
            <person name="Viragh M."/>
            <person name="Kuo A."/>
            <person name="Thoen E."/>
            <person name="Andreopoulos B."/>
            <person name="Lu D."/>
            <person name="Skrede I."/>
            <person name="Drula E."/>
            <person name="Henrissat B."/>
            <person name="Morin E."/>
            <person name="Kohler A."/>
            <person name="Barry K."/>
            <person name="LaButti K."/>
            <person name="Morin E."/>
            <person name="Salamov A."/>
            <person name="Lipzen A."/>
            <person name="Mereny Z."/>
            <person name="Hegedus B."/>
            <person name="Baldrian P."/>
            <person name="Stursova M."/>
            <person name="Weitz H."/>
            <person name="Taylor A."/>
            <person name="Grigoriev I.V."/>
            <person name="Nagy L.G."/>
            <person name="Martin F."/>
            <person name="Kauserud H."/>
        </authorList>
    </citation>
    <scope>NUCLEOTIDE SEQUENCE</scope>
    <source>
        <strain evidence="1">CBHHK067</strain>
    </source>
</reference>
<protein>
    <submittedName>
        <fullName evidence="1">Uncharacterized protein</fullName>
    </submittedName>
</protein>
<keyword evidence="2" id="KW-1185">Reference proteome</keyword>
<accession>A0AAD7DJF6</accession>
<dbReference type="Proteomes" id="UP001221757">
    <property type="component" value="Unassembled WGS sequence"/>
</dbReference>
<evidence type="ECO:0000313" key="2">
    <source>
        <dbReference type="Proteomes" id="UP001221757"/>
    </source>
</evidence>
<name>A0AAD7DJF6_MYCRO</name>
<organism evidence="1 2">
    <name type="scientific">Mycena rosella</name>
    <name type="common">Pink bonnet</name>
    <name type="synonym">Agaricus rosellus</name>
    <dbReference type="NCBI Taxonomy" id="1033263"/>
    <lineage>
        <taxon>Eukaryota</taxon>
        <taxon>Fungi</taxon>
        <taxon>Dikarya</taxon>
        <taxon>Basidiomycota</taxon>
        <taxon>Agaricomycotina</taxon>
        <taxon>Agaricomycetes</taxon>
        <taxon>Agaricomycetidae</taxon>
        <taxon>Agaricales</taxon>
        <taxon>Marasmiineae</taxon>
        <taxon>Mycenaceae</taxon>
        <taxon>Mycena</taxon>
    </lineage>
</organism>
<gene>
    <name evidence="1" type="ORF">B0H17DRAFT_1063066</name>
</gene>
<dbReference type="EMBL" id="JARKIE010000057">
    <property type="protein sequence ID" value="KAJ7691621.1"/>
    <property type="molecule type" value="Genomic_DNA"/>
</dbReference>
<evidence type="ECO:0000313" key="1">
    <source>
        <dbReference type="EMBL" id="KAJ7691621.1"/>
    </source>
</evidence>